<organism evidence="1 2">
    <name type="scientific">Mycoplasmoides gallisepticum S6</name>
    <dbReference type="NCBI Taxonomy" id="1006581"/>
    <lineage>
        <taxon>Bacteria</taxon>
        <taxon>Bacillati</taxon>
        <taxon>Mycoplasmatota</taxon>
        <taxon>Mycoplasmoidales</taxon>
        <taxon>Mycoplasmoidaceae</taxon>
        <taxon>Mycoplasmoides</taxon>
    </lineage>
</organism>
<dbReference type="AlphaFoldDB" id="A0A0F6CLU7"/>
<reference evidence="1 2" key="1">
    <citation type="journal article" date="2011" name="PLoS ONE">
        <title>Core proteome of the minimal cell: comparative proteomics of three mollicute species.</title>
        <authorList>
            <person name="Fisunov G.Y."/>
            <person name="Alexeev D.G."/>
            <person name="Bazaleev N.A."/>
            <person name="Ladygina V.G."/>
            <person name="Galyamina M.A."/>
            <person name="Kondratov I.G."/>
            <person name="Zhukova N.A."/>
            <person name="Serebryakova M.V."/>
            <person name="Demina I.A."/>
            <person name="Govorun V.M."/>
        </authorList>
    </citation>
    <scope>NUCLEOTIDE SEQUENCE [LARGE SCALE GENOMIC DNA]</scope>
    <source>
        <strain evidence="1 2">S6</strain>
    </source>
</reference>
<protein>
    <submittedName>
        <fullName evidence="1">O-methyltransferase family protein</fullName>
    </submittedName>
</protein>
<evidence type="ECO:0000313" key="2">
    <source>
        <dbReference type="Proteomes" id="UP000018735"/>
    </source>
</evidence>
<gene>
    <name evidence="1" type="ORF">GCW_90677</name>
</gene>
<evidence type="ECO:0000313" key="1">
    <source>
        <dbReference type="EMBL" id="AHV85399.1"/>
    </source>
</evidence>
<dbReference type="Proteomes" id="UP000018735">
    <property type="component" value="Chromosome"/>
</dbReference>
<dbReference type="GO" id="GO:0008168">
    <property type="term" value="F:methyltransferase activity"/>
    <property type="evidence" value="ECO:0007669"/>
    <property type="project" value="UniProtKB-KW"/>
</dbReference>
<proteinExistence type="predicted"/>
<dbReference type="HOGENOM" id="CLU_3155050_0_0_14"/>
<keyword evidence="1" id="KW-0808">Transferase</keyword>
<dbReference type="EMBL" id="CP006916">
    <property type="protein sequence ID" value="AHV85399.1"/>
    <property type="molecule type" value="Genomic_DNA"/>
</dbReference>
<keyword evidence="1" id="KW-0489">Methyltransferase</keyword>
<dbReference type="GO" id="GO:0032259">
    <property type="term" value="P:methylation"/>
    <property type="evidence" value="ECO:0007669"/>
    <property type="project" value="UniProtKB-KW"/>
</dbReference>
<name>A0A0F6CLU7_MYCGL</name>
<dbReference type="KEGG" id="mgz:GCW_90677"/>
<sequence>MKPNNKLYHKNLAWQEFIHNLDKKQFNVEIDQSGDGVVYVFSKPSTIA</sequence>
<accession>A0A0F6CLU7</accession>